<dbReference type="PANTHER" id="PTHR40465">
    <property type="entry name" value="CHROMOSOME 1, WHOLE GENOME SHOTGUN SEQUENCE"/>
    <property type="match status" value="1"/>
</dbReference>
<dbReference type="PANTHER" id="PTHR40465:SF1">
    <property type="entry name" value="DUF6534 DOMAIN-CONTAINING PROTEIN"/>
    <property type="match status" value="1"/>
</dbReference>
<feature type="domain" description="DUF6534" evidence="2">
    <location>
        <begin position="167"/>
        <end position="255"/>
    </location>
</feature>
<feature type="transmembrane region" description="Helical" evidence="1">
    <location>
        <begin position="89"/>
        <end position="107"/>
    </location>
</feature>
<feature type="transmembrane region" description="Helical" evidence="1">
    <location>
        <begin position="119"/>
        <end position="139"/>
    </location>
</feature>
<reference evidence="3 4" key="1">
    <citation type="journal article" date="2019" name="Nat. Ecol. Evol.">
        <title>Megaphylogeny resolves global patterns of mushroom evolution.</title>
        <authorList>
            <person name="Varga T."/>
            <person name="Krizsan K."/>
            <person name="Foldi C."/>
            <person name="Dima B."/>
            <person name="Sanchez-Garcia M."/>
            <person name="Sanchez-Ramirez S."/>
            <person name="Szollosi G.J."/>
            <person name="Szarkandi J.G."/>
            <person name="Papp V."/>
            <person name="Albert L."/>
            <person name="Andreopoulos W."/>
            <person name="Angelini C."/>
            <person name="Antonin V."/>
            <person name="Barry K.W."/>
            <person name="Bougher N.L."/>
            <person name="Buchanan P."/>
            <person name="Buyck B."/>
            <person name="Bense V."/>
            <person name="Catcheside P."/>
            <person name="Chovatia M."/>
            <person name="Cooper J."/>
            <person name="Damon W."/>
            <person name="Desjardin D."/>
            <person name="Finy P."/>
            <person name="Geml J."/>
            <person name="Haridas S."/>
            <person name="Hughes K."/>
            <person name="Justo A."/>
            <person name="Karasinski D."/>
            <person name="Kautmanova I."/>
            <person name="Kiss B."/>
            <person name="Kocsube S."/>
            <person name="Kotiranta H."/>
            <person name="LaButti K.M."/>
            <person name="Lechner B.E."/>
            <person name="Liimatainen K."/>
            <person name="Lipzen A."/>
            <person name="Lukacs Z."/>
            <person name="Mihaltcheva S."/>
            <person name="Morgado L.N."/>
            <person name="Niskanen T."/>
            <person name="Noordeloos M.E."/>
            <person name="Ohm R.A."/>
            <person name="Ortiz-Santana B."/>
            <person name="Ovrebo C."/>
            <person name="Racz N."/>
            <person name="Riley R."/>
            <person name="Savchenko A."/>
            <person name="Shiryaev A."/>
            <person name="Soop K."/>
            <person name="Spirin V."/>
            <person name="Szebenyi C."/>
            <person name="Tomsovsky M."/>
            <person name="Tulloss R.E."/>
            <person name="Uehling J."/>
            <person name="Grigoriev I.V."/>
            <person name="Vagvolgyi C."/>
            <person name="Papp T."/>
            <person name="Martin F.M."/>
            <person name="Miettinen O."/>
            <person name="Hibbett D.S."/>
            <person name="Nagy L.G."/>
        </authorList>
    </citation>
    <scope>NUCLEOTIDE SEQUENCE [LARGE SCALE GENOMIC DNA]</scope>
    <source>
        <strain evidence="3 4">CBS 962.96</strain>
    </source>
</reference>
<dbReference type="OrthoDB" id="3263055at2759"/>
<keyword evidence="1" id="KW-0812">Transmembrane</keyword>
<feature type="non-terminal residue" evidence="3">
    <location>
        <position position="257"/>
    </location>
</feature>
<feature type="transmembrane region" description="Helical" evidence="1">
    <location>
        <begin position="228"/>
        <end position="250"/>
    </location>
</feature>
<sequence>MAPITDIQSTIGPMFLGMAIGLALWGVSCIQTWYYYDNYKRDTLYMKTLVALVFISDTIHQGIICWIIYRYTISFFGDVVHVQSVDKGIYIEVLFNAFTGTMVQCFFTYRIWQFRKQTVLISVISLLILGELAVSLAYALQGLVEDLDDFAKIRKLKGLSMSINVLAAVGDLMICGSICRMLNSSKTGHAWSNHALNRLMIFSVNTGLVTSICACCSLLFILVLDEKYFVYACFYFIIGRLYSNSFLATLNARRRIR</sequence>
<dbReference type="EMBL" id="ML179409">
    <property type="protein sequence ID" value="THU88451.1"/>
    <property type="molecule type" value="Genomic_DNA"/>
</dbReference>
<accession>A0A4S8LHM8</accession>
<keyword evidence="1" id="KW-1133">Transmembrane helix</keyword>
<organism evidence="3 4">
    <name type="scientific">Dendrothele bispora (strain CBS 962.96)</name>
    <dbReference type="NCBI Taxonomy" id="1314807"/>
    <lineage>
        <taxon>Eukaryota</taxon>
        <taxon>Fungi</taxon>
        <taxon>Dikarya</taxon>
        <taxon>Basidiomycota</taxon>
        <taxon>Agaricomycotina</taxon>
        <taxon>Agaricomycetes</taxon>
        <taxon>Agaricomycetidae</taxon>
        <taxon>Agaricales</taxon>
        <taxon>Agaricales incertae sedis</taxon>
        <taxon>Dendrothele</taxon>
    </lineage>
</organism>
<proteinExistence type="predicted"/>
<evidence type="ECO:0000313" key="3">
    <source>
        <dbReference type="EMBL" id="THU88451.1"/>
    </source>
</evidence>
<feature type="transmembrane region" description="Helical" evidence="1">
    <location>
        <begin position="159"/>
        <end position="179"/>
    </location>
</feature>
<feature type="transmembrane region" description="Helical" evidence="1">
    <location>
        <begin position="199"/>
        <end position="222"/>
    </location>
</feature>
<dbReference type="Pfam" id="PF20152">
    <property type="entry name" value="DUF6534"/>
    <property type="match status" value="1"/>
</dbReference>
<evidence type="ECO:0000313" key="4">
    <source>
        <dbReference type="Proteomes" id="UP000297245"/>
    </source>
</evidence>
<dbReference type="InterPro" id="IPR045339">
    <property type="entry name" value="DUF6534"/>
</dbReference>
<dbReference type="AlphaFoldDB" id="A0A4S8LHM8"/>
<dbReference type="Proteomes" id="UP000297245">
    <property type="component" value="Unassembled WGS sequence"/>
</dbReference>
<keyword evidence="1" id="KW-0472">Membrane</keyword>
<protein>
    <recommendedName>
        <fullName evidence="2">DUF6534 domain-containing protein</fullName>
    </recommendedName>
</protein>
<name>A0A4S8LHM8_DENBC</name>
<gene>
    <name evidence="3" type="ORF">K435DRAFT_761823</name>
</gene>
<evidence type="ECO:0000259" key="2">
    <source>
        <dbReference type="Pfam" id="PF20152"/>
    </source>
</evidence>
<keyword evidence="4" id="KW-1185">Reference proteome</keyword>
<feature type="transmembrane region" description="Helical" evidence="1">
    <location>
        <begin position="48"/>
        <end position="69"/>
    </location>
</feature>
<evidence type="ECO:0000256" key="1">
    <source>
        <dbReference type="SAM" id="Phobius"/>
    </source>
</evidence>
<feature type="transmembrane region" description="Helical" evidence="1">
    <location>
        <begin position="15"/>
        <end position="36"/>
    </location>
</feature>